<dbReference type="InterPro" id="IPR000884">
    <property type="entry name" value="TSP1_rpt"/>
</dbReference>
<name>A0A9W2ZC99_BIOGL</name>
<feature type="compositionally biased region" description="Low complexity" evidence="1">
    <location>
        <begin position="746"/>
        <end position="759"/>
    </location>
</feature>
<dbReference type="RefSeq" id="XP_055872596.1">
    <property type="nucleotide sequence ID" value="XM_056016621.1"/>
</dbReference>
<keyword evidence="3" id="KW-0732">Signal</keyword>
<evidence type="ECO:0000313" key="7">
    <source>
        <dbReference type="RefSeq" id="XP_055872596.1"/>
    </source>
</evidence>
<feature type="region of interest" description="Disordered" evidence="1">
    <location>
        <begin position="737"/>
        <end position="786"/>
    </location>
</feature>
<keyword evidence="2" id="KW-0812">Transmembrane</keyword>
<protein>
    <submittedName>
        <fullName evidence="6 7">Uncharacterized protein LOC106056329</fullName>
    </submittedName>
</protein>
<keyword evidence="2" id="KW-1133">Transmembrane helix</keyword>
<dbReference type="InterPro" id="IPR036383">
    <property type="entry name" value="TSP1_rpt_sf"/>
</dbReference>
<dbReference type="OrthoDB" id="10005154at2759"/>
<keyword evidence="5" id="KW-1185">Reference proteome</keyword>
<evidence type="ECO:0000256" key="2">
    <source>
        <dbReference type="SAM" id="Phobius"/>
    </source>
</evidence>
<accession>A0A9W2ZC99</accession>
<dbReference type="PANTHER" id="PTHR46534">
    <property type="entry name" value="IGGFC_BINDING DOMAIN-CONTAINING PROTEIN"/>
    <property type="match status" value="1"/>
</dbReference>
<dbReference type="Pfam" id="PF17517">
    <property type="entry name" value="IgGFc_binding"/>
    <property type="match status" value="1"/>
</dbReference>
<feature type="chain" id="PRO_5044702602" evidence="3">
    <location>
        <begin position="22"/>
        <end position="786"/>
    </location>
</feature>
<evidence type="ECO:0000256" key="3">
    <source>
        <dbReference type="SAM" id="SignalP"/>
    </source>
</evidence>
<evidence type="ECO:0000256" key="1">
    <source>
        <dbReference type="SAM" id="MobiDB-lite"/>
    </source>
</evidence>
<feature type="compositionally biased region" description="Polar residues" evidence="1">
    <location>
        <begin position="760"/>
        <end position="786"/>
    </location>
</feature>
<dbReference type="PANTHER" id="PTHR46534:SF1">
    <property type="entry name" value="IGGFC-BINDING PROTEIN N-TERMINAL DOMAIN-CONTAINING PROTEIN"/>
    <property type="match status" value="1"/>
</dbReference>
<dbReference type="PROSITE" id="PS50092">
    <property type="entry name" value="TSP1"/>
    <property type="match status" value="1"/>
</dbReference>
<feature type="transmembrane region" description="Helical" evidence="2">
    <location>
        <begin position="704"/>
        <end position="724"/>
    </location>
</feature>
<dbReference type="AlphaFoldDB" id="A0A9W2ZC99"/>
<feature type="domain" description="IgGFc-binding protein N-terminal" evidence="4">
    <location>
        <begin position="136"/>
        <end position="446"/>
    </location>
</feature>
<organism evidence="5 7">
    <name type="scientific">Biomphalaria glabrata</name>
    <name type="common">Bloodfluke planorb</name>
    <name type="synonym">Freshwater snail</name>
    <dbReference type="NCBI Taxonomy" id="6526"/>
    <lineage>
        <taxon>Eukaryota</taxon>
        <taxon>Metazoa</taxon>
        <taxon>Spiralia</taxon>
        <taxon>Lophotrochozoa</taxon>
        <taxon>Mollusca</taxon>
        <taxon>Gastropoda</taxon>
        <taxon>Heterobranchia</taxon>
        <taxon>Euthyneura</taxon>
        <taxon>Panpulmonata</taxon>
        <taxon>Hygrophila</taxon>
        <taxon>Lymnaeoidea</taxon>
        <taxon>Planorbidae</taxon>
        <taxon>Biomphalaria</taxon>
    </lineage>
</organism>
<proteinExistence type="predicted"/>
<evidence type="ECO:0000313" key="6">
    <source>
        <dbReference type="RefSeq" id="XP_055872595.1"/>
    </source>
</evidence>
<dbReference type="Proteomes" id="UP001165740">
    <property type="component" value="Chromosome 18"/>
</dbReference>
<dbReference type="InterPro" id="IPR035234">
    <property type="entry name" value="IgGFc-bd_N"/>
</dbReference>
<gene>
    <name evidence="6 7" type="primary">LOC106056329</name>
</gene>
<evidence type="ECO:0000313" key="5">
    <source>
        <dbReference type="Proteomes" id="UP001165740"/>
    </source>
</evidence>
<evidence type="ECO:0000259" key="4">
    <source>
        <dbReference type="Pfam" id="PF17517"/>
    </source>
</evidence>
<keyword evidence="2" id="KW-0472">Membrane</keyword>
<dbReference type="GeneID" id="106056329"/>
<dbReference type="Gene3D" id="2.20.100.10">
    <property type="entry name" value="Thrombospondin type-1 (TSP1) repeat"/>
    <property type="match status" value="1"/>
</dbReference>
<sequence>MTVCACVVLTYILIACNSLSGAEDVALNIAPYGNLFHILFPNFTINVMESSVSFFVVSSEKGVNTVEIYYLERLLNSVNFQTDSCCGENALIAVGDFQGTSEPSSQLNSPFVVKSTRNIFLTVHISADRNNTASFQALPCSSWGTRYVVVTLNSNPSVQILTVETQTVWVDLRCSLPCDRFLKQLAAFSNGSNLLPSGTVLSISFCFQNYEGNLTGTKITGEKPLGVIAGNCLGKTLVEKCDEPGTLANELSDGDMAAEMLLPMVSFGKEFIIFVVLDEQLVITSAENFIRAPTERTEISITMHSITDTVMIAKRGGTHSYVIRRGDKPRRIVSNYPIQVMYILRSPCVPGLSKVLDLGDVSICSVLPTTLFFRFYFWRSTESEVGMSVIVIRKFKQTIKLHNLENLDLYASSWSEAGGDWEVGTMNLANKFSIFSGDSFGCYVVGFESNAGSIYAPGFAMTYECSKTELFVSDGVDNDCDGEIDEESQNHKDDDHDNLVDEDPVKITISIWSQWKEWLCYNLTHLTRSRSCIDLNTDGEVVCLGLHTESTVTDRCGQSTTFKPVFGVWSAWGAWDCNKHCSGAGLVKRIRACKRDDTAYGQHCAGEKTQSKQCSTCTIDARPCSMYRWGVMCEKDCYNCQQNCSRLEGACESCNAGFKNPQKGCTEVCGFDEYGENCQFSCFAKCRSDCGERVFGTCLASYRMLYFFFVIIIIPALALLLCFWSKRRKAQAKVGKTFSHSSSPDTTTTRETTAATHMTSSNVNTEDLTDSANTSSILGHQTTETS</sequence>
<feature type="signal peptide" evidence="3">
    <location>
        <begin position="1"/>
        <end position="21"/>
    </location>
</feature>
<dbReference type="RefSeq" id="XP_055872595.1">
    <property type="nucleotide sequence ID" value="XM_056016620.1"/>
</dbReference>
<reference evidence="6 7" key="1">
    <citation type="submission" date="2025-04" db="UniProtKB">
        <authorList>
            <consortium name="RefSeq"/>
        </authorList>
    </citation>
    <scope>IDENTIFICATION</scope>
</reference>